<dbReference type="SUPFAM" id="SSF51735">
    <property type="entry name" value="NAD(P)-binding Rossmann-fold domains"/>
    <property type="match status" value="1"/>
</dbReference>
<dbReference type="InterPro" id="IPR016040">
    <property type="entry name" value="NAD(P)-bd_dom"/>
</dbReference>
<evidence type="ECO:0000259" key="1">
    <source>
        <dbReference type="Pfam" id="PF13460"/>
    </source>
</evidence>
<evidence type="ECO:0000313" key="3">
    <source>
        <dbReference type="Proteomes" id="UP000672602"/>
    </source>
</evidence>
<sequence length="293" mass="31210">MPPSPTDAAAPVSAAPLSPHAPVLVLGATGKTGRRVAERLTRRGIPVRAGSRSGDRPFDWNRPEGWPAVLDGVSAVYITYQPDLAVPGAPEAVRALVGQALAQGVRRFVLLSGRGEAEAQRAEAVLQAADCDWTIVRASWFTQNFSESFLIDPVRAGHVTLPVGTAREPFIDADDIADVVAAALSEPGHEGQLYEVTGPALLSYEEMMEALSATIGRPVRFERISAARYRADLTAAGLPEEMIDLLLYLMTEVTDGRNESLGDGVQRALGRPPRPVSETLAAIAATGLWERAA</sequence>
<dbReference type="Gene3D" id="3.90.25.10">
    <property type="entry name" value="UDP-galactose 4-epimerase, domain 1"/>
    <property type="match status" value="1"/>
</dbReference>
<keyword evidence="3" id="KW-1185">Reference proteome</keyword>
<comment type="caution">
    <text evidence="2">The sequence shown here is derived from an EMBL/GenBank/DDBJ whole genome shotgun (WGS) entry which is preliminary data.</text>
</comment>
<evidence type="ECO:0000313" key="2">
    <source>
        <dbReference type="EMBL" id="MBP5857920.1"/>
    </source>
</evidence>
<gene>
    <name evidence="2" type="ORF">KAJ83_12950</name>
</gene>
<dbReference type="Proteomes" id="UP000672602">
    <property type="component" value="Unassembled WGS sequence"/>
</dbReference>
<dbReference type="EMBL" id="JAGMWN010000006">
    <property type="protein sequence ID" value="MBP5857920.1"/>
    <property type="molecule type" value="Genomic_DNA"/>
</dbReference>
<dbReference type="RefSeq" id="WP_210682514.1">
    <property type="nucleotide sequence ID" value="NZ_JAGMWN010000006.1"/>
</dbReference>
<name>A0A8J7S107_9PROT</name>
<proteinExistence type="predicted"/>
<accession>A0A8J7S107</accession>
<feature type="domain" description="NAD(P)-binding" evidence="1">
    <location>
        <begin position="27"/>
        <end position="187"/>
    </location>
</feature>
<reference evidence="2" key="1">
    <citation type="submission" date="2021-04" db="EMBL/GenBank/DDBJ databases">
        <authorList>
            <person name="Zhang D.-C."/>
        </authorList>
    </citation>
    <scope>NUCLEOTIDE SEQUENCE</scope>
    <source>
        <strain evidence="2">CGMCC 1.15697</strain>
    </source>
</reference>
<dbReference type="PANTHER" id="PTHR43162:SF1">
    <property type="entry name" value="PRESTALK A DIFFERENTIATION PROTEIN A"/>
    <property type="match status" value="1"/>
</dbReference>
<protein>
    <submittedName>
        <fullName evidence="2">NAD(P)H-binding protein</fullName>
    </submittedName>
</protein>
<dbReference type="Pfam" id="PF13460">
    <property type="entry name" value="NAD_binding_10"/>
    <property type="match status" value="1"/>
</dbReference>
<dbReference type="AlphaFoldDB" id="A0A8J7S107"/>
<dbReference type="PANTHER" id="PTHR43162">
    <property type="match status" value="1"/>
</dbReference>
<dbReference type="InterPro" id="IPR051604">
    <property type="entry name" value="Ergot_Alk_Oxidoreductase"/>
</dbReference>
<dbReference type="Gene3D" id="3.40.50.720">
    <property type="entry name" value="NAD(P)-binding Rossmann-like Domain"/>
    <property type="match status" value="1"/>
</dbReference>
<dbReference type="InterPro" id="IPR036291">
    <property type="entry name" value="NAD(P)-bd_dom_sf"/>
</dbReference>
<organism evidence="2 3">
    <name type="scientific">Marivibrio halodurans</name>
    <dbReference type="NCBI Taxonomy" id="2039722"/>
    <lineage>
        <taxon>Bacteria</taxon>
        <taxon>Pseudomonadati</taxon>
        <taxon>Pseudomonadota</taxon>
        <taxon>Alphaproteobacteria</taxon>
        <taxon>Rhodospirillales</taxon>
        <taxon>Rhodospirillaceae</taxon>
        <taxon>Marivibrio</taxon>
    </lineage>
</organism>